<dbReference type="Proteomes" id="UP001156389">
    <property type="component" value="Unassembled WGS sequence"/>
</dbReference>
<accession>A0ABT2JSP5</accession>
<proteinExistence type="predicted"/>
<comment type="caution">
    <text evidence="3">The sequence shown here is derived from an EMBL/GenBank/DDBJ whole genome shotgun (WGS) entry which is preliminary data.</text>
</comment>
<evidence type="ECO:0000313" key="4">
    <source>
        <dbReference type="Proteomes" id="UP001156389"/>
    </source>
</evidence>
<dbReference type="RefSeq" id="WP_260218050.1">
    <property type="nucleotide sequence ID" value="NZ_JAJAGO010000005.1"/>
</dbReference>
<keyword evidence="2" id="KW-0472">Membrane</keyword>
<name>A0ABT2JSP5_9ACTN</name>
<evidence type="ECO:0000313" key="3">
    <source>
        <dbReference type="EMBL" id="MCT2590733.1"/>
    </source>
</evidence>
<protein>
    <recommendedName>
        <fullName evidence="5">Integral membrane protein</fullName>
    </recommendedName>
</protein>
<feature type="transmembrane region" description="Helical" evidence="2">
    <location>
        <begin position="201"/>
        <end position="228"/>
    </location>
</feature>
<evidence type="ECO:0008006" key="5">
    <source>
        <dbReference type="Google" id="ProtNLM"/>
    </source>
</evidence>
<gene>
    <name evidence="3" type="ORF">LHJ74_12570</name>
</gene>
<keyword evidence="2" id="KW-1133">Transmembrane helix</keyword>
<reference evidence="3 4" key="1">
    <citation type="submission" date="2021-10" db="EMBL/GenBank/DDBJ databases">
        <title>Streptomyces gossypii sp. nov., isolated from soil collected from cotton field.</title>
        <authorList>
            <person name="Ge X."/>
            <person name="Chen X."/>
            <person name="Liu W."/>
        </authorList>
    </citation>
    <scope>NUCLEOTIDE SEQUENCE [LARGE SCALE GENOMIC DNA]</scope>
    <source>
        <strain evidence="3 4">N2-109</strain>
    </source>
</reference>
<feature type="transmembrane region" description="Helical" evidence="2">
    <location>
        <begin position="292"/>
        <end position="315"/>
    </location>
</feature>
<dbReference type="EMBL" id="JAJAGO010000005">
    <property type="protein sequence ID" value="MCT2590733.1"/>
    <property type="molecule type" value="Genomic_DNA"/>
</dbReference>
<feature type="transmembrane region" description="Helical" evidence="2">
    <location>
        <begin position="234"/>
        <end position="255"/>
    </location>
</feature>
<feature type="transmembrane region" description="Helical" evidence="2">
    <location>
        <begin position="327"/>
        <end position="350"/>
    </location>
</feature>
<feature type="transmembrane region" description="Helical" evidence="2">
    <location>
        <begin position="408"/>
        <end position="430"/>
    </location>
</feature>
<organism evidence="3 4">
    <name type="scientific">Streptomyces gossypii</name>
    <dbReference type="NCBI Taxonomy" id="2883101"/>
    <lineage>
        <taxon>Bacteria</taxon>
        <taxon>Bacillati</taxon>
        <taxon>Actinomycetota</taxon>
        <taxon>Actinomycetes</taxon>
        <taxon>Kitasatosporales</taxon>
        <taxon>Streptomycetaceae</taxon>
        <taxon>Streptomyces</taxon>
    </lineage>
</organism>
<evidence type="ECO:0000256" key="1">
    <source>
        <dbReference type="SAM" id="MobiDB-lite"/>
    </source>
</evidence>
<feature type="transmembrane region" description="Helical" evidence="2">
    <location>
        <begin position="262"/>
        <end position="280"/>
    </location>
</feature>
<sequence length="526" mass="56719">MAASPSPPFNRRVRVLVEVVDDDDEEALARELLGAEGWLVRDASASEADPIGERRRGFVVEVRMQGARRGARRAAEKRVARVAERAKLALWVRQALVLEPPHQRRTAYEVRLSPPDEGRFLARWTLRAARWLGGAQGQRSITRPGTPDKQAARSELANSPLKGSRPFNQEAEFLHGPADVADDEPDTSQDTRPETAGADGFLALCLSIAAFVGTFMVGLACGGVFHQWDSPWRWALLAPTALLSGPMGSVFGAYATRRSARLAAGAGGAAASFAFGYMLLSASPVDDGDVLVFLPLSFLGGGIAVWMLFGIWQAIAHSWFSRNAHWLVPALVVPVPLVLMWFGKVLFAVYLDYVFGIPAGAVPLPQWSLFLVTLRPVGVATGCALFFLAVAGWARYTYLSGPGDRMPSLFLPLLTLLYVITALSFGLLAVGEAAYDTAEAVQQGKQPAAYFGLDPALMCVRPLGDELSVYNGPLSTDRPVLTFGSAGDRVWLWGPQESSGAEDRWAASSVRLEDVSLTAPKHDGGC</sequence>
<evidence type="ECO:0000256" key="2">
    <source>
        <dbReference type="SAM" id="Phobius"/>
    </source>
</evidence>
<keyword evidence="2" id="KW-0812">Transmembrane</keyword>
<feature type="transmembrane region" description="Helical" evidence="2">
    <location>
        <begin position="370"/>
        <end position="396"/>
    </location>
</feature>
<keyword evidence="4" id="KW-1185">Reference proteome</keyword>
<feature type="region of interest" description="Disordered" evidence="1">
    <location>
        <begin position="135"/>
        <end position="167"/>
    </location>
</feature>